<evidence type="ECO:0000313" key="6">
    <source>
        <dbReference type="EMBL" id="VAW99118.1"/>
    </source>
</evidence>
<dbReference type="InterPro" id="IPR015500">
    <property type="entry name" value="Peptidase_S8_subtilisin-rel"/>
</dbReference>
<dbReference type="PROSITE" id="PS00138">
    <property type="entry name" value="SUBTILASE_SER"/>
    <property type="match status" value="1"/>
</dbReference>
<evidence type="ECO:0000256" key="4">
    <source>
        <dbReference type="ARBA" id="ARBA00022825"/>
    </source>
</evidence>
<dbReference type="InterPro" id="IPR036852">
    <property type="entry name" value="Peptidase_S8/S53_dom_sf"/>
</dbReference>
<feature type="domain" description="Peptidase S8/S53" evidence="5">
    <location>
        <begin position="242"/>
        <end position="471"/>
    </location>
</feature>
<dbReference type="PANTHER" id="PTHR43806:SF11">
    <property type="entry name" value="CEREVISIN-RELATED"/>
    <property type="match status" value="1"/>
</dbReference>
<dbReference type="Gene3D" id="3.40.50.200">
    <property type="entry name" value="Peptidase S8/S53 domain"/>
    <property type="match status" value="1"/>
</dbReference>
<proteinExistence type="inferred from homology"/>
<reference evidence="6" key="1">
    <citation type="submission" date="2018-06" db="EMBL/GenBank/DDBJ databases">
        <authorList>
            <person name="Zhirakovskaya E."/>
        </authorList>
    </citation>
    <scope>NUCLEOTIDE SEQUENCE</scope>
</reference>
<dbReference type="PRINTS" id="PR00723">
    <property type="entry name" value="SUBTILISIN"/>
</dbReference>
<keyword evidence="3" id="KW-0378">Hydrolase</keyword>
<dbReference type="GO" id="GO:0004252">
    <property type="term" value="F:serine-type endopeptidase activity"/>
    <property type="evidence" value="ECO:0007669"/>
    <property type="project" value="InterPro"/>
</dbReference>
<evidence type="ECO:0000256" key="3">
    <source>
        <dbReference type="ARBA" id="ARBA00022801"/>
    </source>
</evidence>
<dbReference type="EMBL" id="UOFS01000039">
    <property type="protein sequence ID" value="VAW99118.1"/>
    <property type="molecule type" value="Genomic_DNA"/>
</dbReference>
<dbReference type="CDD" id="cd04843">
    <property type="entry name" value="Peptidases_S8_11"/>
    <property type="match status" value="1"/>
</dbReference>
<dbReference type="Pfam" id="PF00082">
    <property type="entry name" value="Peptidase_S8"/>
    <property type="match status" value="1"/>
</dbReference>
<accession>A0A3B1A037</accession>
<organism evidence="6">
    <name type="scientific">hydrothermal vent metagenome</name>
    <dbReference type="NCBI Taxonomy" id="652676"/>
    <lineage>
        <taxon>unclassified sequences</taxon>
        <taxon>metagenomes</taxon>
        <taxon>ecological metagenomes</taxon>
    </lineage>
</organism>
<keyword evidence="4" id="KW-0720">Serine protease</keyword>
<dbReference type="AlphaFoldDB" id="A0A3B1A037"/>
<dbReference type="InterPro" id="IPR000209">
    <property type="entry name" value="Peptidase_S8/S53_dom"/>
</dbReference>
<gene>
    <name evidence="6" type="ORF">MNBD_GAMMA22-1435</name>
</gene>
<sequence>MLDFKIIIPISIISLSLLKSVYAVELTPLEKFQRYELAATTSVTHIVVKFKEGTGIRLRNGSLRRVARLNSTLPTNITIPIIANDVAVLLQIANSSGYSFERLFSLTEKKLEDLKISGEATSQTKLNSLNLYYRISMELGNTFINVEDILKSINVLPSIEIAYAVPVPSLAVSSTPVSPDFTARQGYLNAPSQNGINAKSAWQVVGGRGKGVSIFDVEGAWQLTHEDFPTNITDLRSHLNDIDWLNHGTAVLGIMATKENAAGITGITSNATFGVSSFNGVGIADAISTAATNAGTGGVVLLELQTGGAPITANCDAACNPSQCDLVPVEYQQANFDVIQTATANGVIVVEAAGNGTVDLDHPDFNGVFDRNIRDSGAIIVGASFSSSSQPMCFTNFGSRVDVHAWGENVMTTGYGALFNSGADHLYTGGFAGTSSASPIVVGSVASIQGVRLANGLPVLNSIQMRNLLVSRGTPQTINTAVRIGPLPNIKASIDSFLLGMTQPVDGLPLVGSSVDFSWNIPSGASNMWLYIGSSLGAADIYNAEQGLTSTTATVTNIPVDGRKIYARLYDLQSGVWQSTDYVYLASGISSPVDGVTLSNASTRFKWRVPQGSIDSYLYIGTTVGANDIYNAQQPIDSTGVTVNNLPVDGSLLYVRFYYYQGAWLFTDYVYTASN</sequence>
<protein>
    <submittedName>
        <fullName evidence="6">Serine protease, subtilase family</fullName>
    </submittedName>
</protein>
<evidence type="ECO:0000256" key="1">
    <source>
        <dbReference type="ARBA" id="ARBA00011073"/>
    </source>
</evidence>
<comment type="similarity">
    <text evidence="1">Belongs to the peptidase S8 family.</text>
</comment>
<dbReference type="PANTHER" id="PTHR43806">
    <property type="entry name" value="PEPTIDASE S8"/>
    <property type="match status" value="1"/>
</dbReference>
<dbReference type="PROSITE" id="PS51892">
    <property type="entry name" value="SUBTILASE"/>
    <property type="match status" value="1"/>
</dbReference>
<dbReference type="InterPro" id="IPR023828">
    <property type="entry name" value="Peptidase_S8_Ser-AS"/>
</dbReference>
<evidence type="ECO:0000259" key="5">
    <source>
        <dbReference type="Pfam" id="PF00082"/>
    </source>
</evidence>
<dbReference type="GO" id="GO:0006508">
    <property type="term" value="P:proteolysis"/>
    <property type="evidence" value="ECO:0007669"/>
    <property type="project" value="UniProtKB-KW"/>
</dbReference>
<keyword evidence="2 6" id="KW-0645">Protease</keyword>
<dbReference type="SUPFAM" id="SSF52743">
    <property type="entry name" value="Subtilisin-like"/>
    <property type="match status" value="1"/>
</dbReference>
<name>A0A3B1A037_9ZZZZ</name>
<dbReference type="InterPro" id="IPR034073">
    <property type="entry name" value="Subtilisin_DY-like_dom"/>
</dbReference>
<dbReference type="InterPro" id="IPR050131">
    <property type="entry name" value="Peptidase_S8_subtilisin-like"/>
</dbReference>
<evidence type="ECO:0000256" key="2">
    <source>
        <dbReference type="ARBA" id="ARBA00022670"/>
    </source>
</evidence>